<dbReference type="Proteomes" id="UP000629098">
    <property type="component" value="Unassembled WGS sequence"/>
</dbReference>
<sequence length="95" mass="10642">MLEITFVTVEDIRRLLDSLTPQEREAILAQQIAELLANSKAKVMELGDSNLTIVTGLFVPLNTDVAVNIQNASKFDPEIVLKALTDFRKSERDKK</sequence>
<dbReference type="AlphaFoldDB" id="A0A8J6XYJ0"/>
<dbReference type="RefSeq" id="WP_190838591.1">
    <property type="nucleotide sequence ID" value="NZ_CAWPPI010000132.1"/>
</dbReference>
<accession>A0A8J6XYJ0</accession>
<comment type="caution">
    <text evidence="1">The sequence shown here is derived from an EMBL/GenBank/DDBJ whole genome shotgun (WGS) entry which is preliminary data.</text>
</comment>
<reference evidence="1" key="1">
    <citation type="submission" date="2020-09" db="EMBL/GenBank/DDBJ databases">
        <title>Iningainema tapete sp. nov. (Scytonemataceae, Cyanobacteria) from greenhouses in central Florida (USA) produces two types of nodularin with biosynthetic potential for microcystin-LR and anabaenopeptins.</title>
        <authorList>
            <person name="Berthold D.E."/>
            <person name="Lefler F.W."/>
            <person name="Huang I.-S."/>
            <person name="Abdulla H."/>
            <person name="Zimba P.V."/>
            <person name="Laughinghouse H.D. IV."/>
        </authorList>
    </citation>
    <scope>NUCLEOTIDE SEQUENCE</scope>
    <source>
        <strain evidence="1">BLCCT55</strain>
    </source>
</reference>
<protein>
    <submittedName>
        <fullName evidence="1">Uncharacterized protein</fullName>
    </submittedName>
</protein>
<evidence type="ECO:0000313" key="1">
    <source>
        <dbReference type="EMBL" id="MBD2778642.1"/>
    </source>
</evidence>
<name>A0A8J6XYJ0_9CYAN</name>
<gene>
    <name evidence="1" type="ORF">ICL16_43010</name>
</gene>
<dbReference type="EMBL" id="JACXAE010000132">
    <property type="protein sequence ID" value="MBD2778642.1"/>
    <property type="molecule type" value="Genomic_DNA"/>
</dbReference>
<evidence type="ECO:0000313" key="2">
    <source>
        <dbReference type="Proteomes" id="UP000629098"/>
    </source>
</evidence>
<proteinExistence type="predicted"/>
<organism evidence="1 2">
    <name type="scientific">Iningainema tapete BLCC-T55</name>
    <dbReference type="NCBI Taxonomy" id="2748662"/>
    <lineage>
        <taxon>Bacteria</taxon>
        <taxon>Bacillati</taxon>
        <taxon>Cyanobacteriota</taxon>
        <taxon>Cyanophyceae</taxon>
        <taxon>Nostocales</taxon>
        <taxon>Scytonemataceae</taxon>
        <taxon>Iningainema tapete</taxon>
    </lineage>
</organism>
<keyword evidence="2" id="KW-1185">Reference proteome</keyword>